<feature type="region of interest" description="Disordered" evidence="1">
    <location>
        <begin position="1"/>
        <end position="28"/>
    </location>
</feature>
<dbReference type="RefSeq" id="WP_080522578.1">
    <property type="nucleotide sequence ID" value="NZ_LPUF01000001.1"/>
</dbReference>
<name>A0A1V8M8Q9_9GAMM</name>
<dbReference type="InterPro" id="IPR019117">
    <property type="entry name" value="CRISPR-assoc_protein_Cmr3"/>
</dbReference>
<evidence type="ECO:0000313" key="2">
    <source>
        <dbReference type="EMBL" id="OQK17974.1"/>
    </source>
</evidence>
<dbReference type="AlphaFoldDB" id="A0A1V8M8Q9"/>
<dbReference type="STRING" id="1420851.AU255_08990"/>
<organism evidence="2 3">
    <name type="scientific">Methyloprofundus sedimenti</name>
    <dbReference type="NCBI Taxonomy" id="1420851"/>
    <lineage>
        <taxon>Bacteria</taxon>
        <taxon>Pseudomonadati</taxon>
        <taxon>Pseudomonadota</taxon>
        <taxon>Gammaproteobacteria</taxon>
        <taxon>Methylococcales</taxon>
        <taxon>Methylococcaceae</taxon>
        <taxon>Methyloprofundus</taxon>
    </lineage>
</organism>
<dbReference type="EMBL" id="LPUF01000001">
    <property type="protein sequence ID" value="OQK17974.1"/>
    <property type="molecule type" value="Genomic_DNA"/>
</dbReference>
<evidence type="ECO:0008006" key="4">
    <source>
        <dbReference type="Google" id="ProtNLM"/>
    </source>
</evidence>
<protein>
    <recommendedName>
        <fullName evidence="4">Type III-B CRISPR module-associated protein Cmr3</fullName>
    </recommendedName>
</protein>
<feature type="compositionally biased region" description="Basic residues" evidence="1">
    <location>
        <begin position="1"/>
        <end position="10"/>
    </location>
</feature>
<keyword evidence="3" id="KW-1185">Reference proteome</keyword>
<proteinExistence type="predicted"/>
<comment type="caution">
    <text evidence="2">The sequence shown here is derived from an EMBL/GenBank/DDBJ whole genome shotgun (WGS) entry which is preliminary data.</text>
</comment>
<accession>A0A1V8M8Q9</accession>
<dbReference type="Gene3D" id="2.60.40.4350">
    <property type="match status" value="1"/>
</dbReference>
<reference evidence="2 3" key="1">
    <citation type="submission" date="2015-12" db="EMBL/GenBank/DDBJ databases">
        <authorList>
            <person name="Shamseldin A."/>
            <person name="Moawad H."/>
            <person name="Abd El-Rahim W.M."/>
            <person name="Sadowsky M.J."/>
        </authorList>
    </citation>
    <scope>NUCLEOTIDE SEQUENCE [LARGE SCALE GENOMIC DNA]</scope>
    <source>
        <strain evidence="2 3">WF1</strain>
    </source>
</reference>
<gene>
    <name evidence="2" type="ORF">AU255_08990</name>
</gene>
<evidence type="ECO:0000256" key="1">
    <source>
        <dbReference type="SAM" id="MobiDB-lite"/>
    </source>
</evidence>
<dbReference type="Proteomes" id="UP000191980">
    <property type="component" value="Unassembled WGS sequence"/>
</dbReference>
<evidence type="ECO:0000313" key="3">
    <source>
        <dbReference type="Proteomes" id="UP000191980"/>
    </source>
</evidence>
<dbReference type="Pfam" id="PF09700">
    <property type="entry name" value="Cas_Cmr3"/>
    <property type="match status" value="1"/>
</dbReference>
<sequence>MAKGKGKKQQGTKINYKQQQRQKAKNEQQQMTLKTGVQACADGEINLHIHAIDTWFFRESRPHDAAGASELSSLFPPPIRTLAGALRTYMGDAMGIDWKTLQCPNNTFDFEKSLGNAEHLGELELNGPYIVYQGQRLYPAPLYLMHKEEQCQRLMIGQPVRCDLGTVRLPEMPKGYQGYKTLEQHWLTASGMRLCLDGSVLHAKDIIKAEQLFGHEARLGIARDNATRKVVEGQLYQTRHLRLKDDVHIELNIKNLEAGLLDSVTQTQKRATLRLGGEGRMASLSVSAEAEALPYIKPRKTDTLLIQFITPADFNGNMFPENFNEIKQNGQTVWQGEINGIGLQIEAAVIGKAHREGGWDMQKHQPRPVKSYTPAGTAWFCRLDNPDDYQQVHDTLQGHCIGADSAYGRGQILIGQWQDTD</sequence>
<dbReference type="Gene3D" id="3.30.70.2940">
    <property type="match status" value="1"/>
</dbReference>
<feature type="compositionally biased region" description="Low complexity" evidence="1">
    <location>
        <begin position="11"/>
        <end position="21"/>
    </location>
</feature>
<dbReference type="OrthoDB" id="6162707at2"/>